<keyword evidence="3" id="KW-1185">Reference proteome</keyword>
<keyword evidence="1" id="KW-1133">Transmembrane helix</keyword>
<feature type="transmembrane region" description="Helical" evidence="1">
    <location>
        <begin position="37"/>
        <end position="57"/>
    </location>
</feature>
<sequence length="175" mass="20120">MLKKTILLTPLKYGAFGGVLSIALFLLLYYIHENPLIAVKKLPFAIILLPLFIFFSIKEFRDHKNNGTLHFWQGLAIGFINYTIIAILSSLFIGIFLTYFDPGLLKDFIDKSILLIEANKDQTIETFGQETYEQLLLDTKNTTVRVIALDDFWRKIFIGLITSFIISIILRKNNL</sequence>
<protein>
    <submittedName>
        <fullName evidence="2">DUF4199 domain-containing protein</fullName>
    </submittedName>
</protein>
<keyword evidence="1" id="KW-0472">Membrane</keyword>
<dbReference type="InterPro" id="IPR025250">
    <property type="entry name" value="DUF4199"/>
</dbReference>
<name>A0ABT8KLD0_9BACT</name>
<evidence type="ECO:0000256" key="1">
    <source>
        <dbReference type="SAM" id="Phobius"/>
    </source>
</evidence>
<organism evidence="2 3">
    <name type="scientific">Splendidivirga corallicola</name>
    <dbReference type="NCBI Taxonomy" id="3051826"/>
    <lineage>
        <taxon>Bacteria</taxon>
        <taxon>Pseudomonadati</taxon>
        <taxon>Bacteroidota</taxon>
        <taxon>Cytophagia</taxon>
        <taxon>Cytophagales</taxon>
        <taxon>Splendidivirgaceae</taxon>
        <taxon>Splendidivirga</taxon>
    </lineage>
</organism>
<dbReference type="EMBL" id="JAUJEA010000001">
    <property type="protein sequence ID" value="MDN5200837.1"/>
    <property type="molecule type" value="Genomic_DNA"/>
</dbReference>
<evidence type="ECO:0000313" key="3">
    <source>
        <dbReference type="Proteomes" id="UP001172082"/>
    </source>
</evidence>
<dbReference type="Pfam" id="PF13858">
    <property type="entry name" value="DUF4199"/>
    <property type="match status" value="1"/>
</dbReference>
<proteinExistence type="predicted"/>
<feature type="transmembrane region" description="Helical" evidence="1">
    <location>
        <begin position="12"/>
        <end position="31"/>
    </location>
</feature>
<evidence type="ECO:0000313" key="2">
    <source>
        <dbReference type="EMBL" id="MDN5200837.1"/>
    </source>
</evidence>
<keyword evidence="1" id="KW-0812">Transmembrane</keyword>
<reference evidence="2" key="1">
    <citation type="submission" date="2023-06" db="EMBL/GenBank/DDBJ databases">
        <title>Genomic of Parafulvivirga corallium.</title>
        <authorList>
            <person name="Wang G."/>
        </authorList>
    </citation>
    <scope>NUCLEOTIDE SEQUENCE</scope>
    <source>
        <strain evidence="2">BMA10</strain>
    </source>
</reference>
<dbReference type="Proteomes" id="UP001172082">
    <property type="component" value="Unassembled WGS sequence"/>
</dbReference>
<comment type="caution">
    <text evidence="2">The sequence shown here is derived from an EMBL/GenBank/DDBJ whole genome shotgun (WGS) entry which is preliminary data.</text>
</comment>
<dbReference type="RefSeq" id="WP_346750856.1">
    <property type="nucleotide sequence ID" value="NZ_JAUJEA010000001.1"/>
</dbReference>
<feature type="transmembrane region" description="Helical" evidence="1">
    <location>
        <begin position="152"/>
        <end position="170"/>
    </location>
</feature>
<accession>A0ABT8KLD0</accession>
<gene>
    <name evidence="2" type="ORF">QQ008_05680</name>
</gene>
<feature type="transmembrane region" description="Helical" evidence="1">
    <location>
        <begin position="69"/>
        <end position="100"/>
    </location>
</feature>